<dbReference type="PANTHER" id="PTHR40051:SF1">
    <property type="entry name" value="YOLD-LIKE FAMILY PROTEIN"/>
    <property type="match status" value="1"/>
</dbReference>
<accession>A0A7L6N2E9</accession>
<dbReference type="PANTHER" id="PTHR40051">
    <property type="entry name" value="IG HYPOTHETICAL 15966"/>
    <property type="match status" value="1"/>
</dbReference>
<evidence type="ECO:0000313" key="2">
    <source>
        <dbReference type="Proteomes" id="UP000512167"/>
    </source>
</evidence>
<reference evidence="1 2" key="1">
    <citation type="submission" date="2020-04" db="EMBL/GenBank/DDBJ databases">
        <authorList>
            <person name="Zheng R.K."/>
            <person name="Sun C.M."/>
        </authorList>
    </citation>
    <scope>NUCLEOTIDE SEQUENCE [LARGE SCALE GENOMIC DNA]</scope>
    <source>
        <strain evidence="2">zrk29</strain>
    </source>
</reference>
<gene>
    <name evidence="1" type="ORF">HF295_06095</name>
</gene>
<dbReference type="AlphaFoldDB" id="A0A7L6N2E9"/>
<name>A0A7L6N2E9_9MOLU</name>
<dbReference type="Pfam" id="PF08863">
    <property type="entry name" value="YolD"/>
    <property type="match status" value="1"/>
</dbReference>
<dbReference type="Proteomes" id="UP000512167">
    <property type="component" value="Chromosome"/>
</dbReference>
<dbReference type="InterPro" id="IPR014962">
    <property type="entry name" value="YolD"/>
</dbReference>
<dbReference type="RefSeq" id="WP_312031279.1">
    <property type="nucleotide sequence ID" value="NZ_CP051151.1"/>
</dbReference>
<dbReference type="KEGG" id="tbk:HF295_06095"/>
<organism evidence="1 2">
    <name type="scientific">Hujiaoplasma nucleasis</name>
    <dbReference type="NCBI Taxonomy" id="2725268"/>
    <lineage>
        <taxon>Bacteria</taxon>
        <taxon>Bacillati</taxon>
        <taxon>Mycoplasmatota</taxon>
        <taxon>Mollicutes</taxon>
        <taxon>Candidatus Izemoplasmatales</taxon>
        <taxon>Hujiaoplasmataceae</taxon>
        <taxon>Hujiaoplasma</taxon>
    </lineage>
</organism>
<evidence type="ECO:0000313" key="1">
    <source>
        <dbReference type="EMBL" id="QLY40440.1"/>
    </source>
</evidence>
<proteinExistence type="predicted"/>
<sequence>MPSQYVDRGLIKWAPFNALNGYYSMLDEMKHRLKKQDKPILSDDDYDELNRNIQEAMINQSEVEVNYYDRGYIKSSYGKIKKLDFIFKILILTTEEKIPAIDVLSIEIIN</sequence>
<keyword evidence="2" id="KW-1185">Reference proteome</keyword>
<dbReference type="EMBL" id="CP051151">
    <property type="protein sequence ID" value="QLY40440.1"/>
    <property type="molecule type" value="Genomic_DNA"/>
</dbReference>
<protein>
    <submittedName>
        <fullName evidence="1">YolD-like family protein</fullName>
    </submittedName>
</protein>